<proteinExistence type="inferred from homology"/>
<comment type="subcellular location">
    <subcellularLocation>
        <location evidence="1">Secreted</location>
    </subcellularLocation>
</comment>
<evidence type="ECO:0000256" key="2">
    <source>
        <dbReference type="ARBA" id="ARBA00009520"/>
    </source>
</evidence>
<dbReference type="AlphaFoldDB" id="A0A2P4XIH3"/>
<dbReference type="PANTHER" id="PTHR33657">
    <property type="entry name" value="DOMAIN PROTEIN, PUTATIVE (AFU_ORTHOLOGUE AFUA_5G00600)-RELATED"/>
    <property type="match status" value="1"/>
</dbReference>
<evidence type="ECO:0000256" key="4">
    <source>
        <dbReference type="ARBA" id="ARBA00023026"/>
    </source>
</evidence>
<dbReference type="EMBL" id="NCKW01010295">
    <property type="protein sequence ID" value="POM65340.1"/>
    <property type="molecule type" value="Genomic_DNA"/>
</dbReference>
<gene>
    <name evidence="6" type="ORF">PHPALM_18958</name>
</gene>
<dbReference type="InterPro" id="IPR008701">
    <property type="entry name" value="NPP1"/>
</dbReference>
<name>A0A2P4XIH3_9STRA</name>
<organism evidence="6 7">
    <name type="scientific">Phytophthora palmivora</name>
    <dbReference type="NCBI Taxonomy" id="4796"/>
    <lineage>
        <taxon>Eukaryota</taxon>
        <taxon>Sar</taxon>
        <taxon>Stramenopiles</taxon>
        <taxon>Oomycota</taxon>
        <taxon>Peronosporomycetes</taxon>
        <taxon>Peronosporales</taxon>
        <taxon>Peronosporaceae</taxon>
        <taxon>Phytophthora</taxon>
    </lineage>
</organism>
<accession>A0A2P4XIH3</accession>
<reference evidence="6 7" key="1">
    <citation type="journal article" date="2017" name="Genome Biol. Evol.">
        <title>Phytophthora megakarya and P. palmivora, closely related causal agents of cacao black pod rot, underwent increases in genome sizes and gene numbers by different mechanisms.</title>
        <authorList>
            <person name="Ali S.S."/>
            <person name="Shao J."/>
            <person name="Lary D.J."/>
            <person name="Kronmiller B."/>
            <person name="Shen D."/>
            <person name="Strem M.D."/>
            <person name="Amoako-Attah I."/>
            <person name="Akrofi A.Y."/>
            <person name="Begoude B.A."/>
            <person name="Ten Hoopen G.M."/>
            <person name="Coulibaly K."/>
            <person name="Kebe B.I."/>
            <person name="Melnick R.L."/>
            <person name="Guiltinan M.J."/>
            <person name="Tyler B.M."/>
            <person name="Meinhardt L.W."/>
            <person name="Bailey B.A."/>
        </authorList>
    </citation>
    <scope>NUCLEOTIDE SEQUENCE [LARGE SCALE GENOMIC DNA]</scope>
    <source>
        <strain evidence="7">sbr112.9</strain>
    </source>
</reference>
<dbReference type="PANTHER" id="PTHR33657:SF8">
    <property type="entry name" value="DOMAIN PROTEIN, PUTATIVE (AFU_ORTHOLOGUE AFUA_5G00600)-RELATED"/>
    <property type="match status" value="1"/>
</dbReference>
<comment type="similarity">
    <text evidence="2">Belongs to the Necrosis inducing protein (NPP1) family.</text>
</comment>
<dbReference type="OrthoDB" id="89316at2759"/>
<evidence type="ECO:0000256" key="3">
    <source>
        <dbReference type="ARBA" id="ARBA00022525"/>
    </source>
</evidence>
<keyword evidence="3" id="KW-0964">Secreted</keyword>
<evidence type="ECO:0000256" key="5">
    <source>
        <dbReference type="SAM" id="SignalP"/>
    </source>
</evidence>
<keyword evidence="7" id="KW-1185">Reference proteome</keyword>
<dbReference type="Proteomes" id="UP000237271">
    <property type="component" value="Unassembled WGS sequence"/>
</dbReference>
<keyword evidence="4" id="KW-0843">Virulence</keyword>
<protein>
    <submittedName>
        <fullName evidence="6">Necrosis inducing-like protein NPP1 type</fullName>
    </submittedName>
</protein>
<sequence>MNIQTLLVAAAAGLQLVGARAIDHDKVQPFAQPNPVTSSEKTAITFKPSLRIDSGCHPYPAVNAAGETSAGLKGSGLPSGMCKGSSLGSQIYGRAVWYGDLWAIMYAWYFPKDKPAWIFTEGQRHDWASVVVWLNDPAVERPTMIGVSPSSYVSTYFKYTPPPRDGVHGTTCMINYLQDVDNHGFHTVDTTWKSGGEFQDLIMWEQLTDEARAALNDTDFGENAKDETASSRFFCEELEEDLSAQIQEQSQTDDEALSAAAQDAVDLITRNVVGRQTLFASPFGSRALCYADFTA</sequence>
<dbReference type="GO" id="GO:0005576">
    <property type="term" value="C:extracellular region"/>
    <property type="evidence" value="ECO:0007669"/>
    <property type="project" value="UniProtKB-SubCell"/>
</dbReference>
<feature type="signal peptide" evidence="5">
    <location>
        <begin position="1"/>
        <end position="21"/>
    </location>
</feature>
<dbReference type="Pfam" id="PF05630">
    <property type="entry name" value="NPP1"/>
    <property type="match status" value="1"/>
</dbReference>
<keyword evidence="5" id="KW-0732">Signal</keyword>
<comment type="caution">
    <text evidence="6">The sequence shown here is derived from an EMBL/GenBank/DDBJ whole genome shotgun (WGS) entry which is preliminary data.</text>
</comment>
<evidence type="ECO:0000256" key="1">
    <source>
        <dbReference type="ARBA" id="ARBA00004613"/>
    </source>
</evidence>
<evidence type="ECO:0000313" key="6">
    <source>
        <dbReference type="EMBL" id="POM65340.1"/>
    </source>
</evidence>
<evidence type="ECO:0000313" key="7">
    <source>
        <dbReference type="Proteomes" id="UP000237271"/>
    </source>
</evidence>
<feature type="chain" id="PRO_5015154185" evidence="5">
    <location>
        <begin position="22"/>
        <end position="295"/>
    </location>
</feature>
<feature type="non-terminal residue" evidence="6">
    <location>
        <position position="295"/>
    </location>
</feature>